<accession>A0A6M3IID3</accession>
<organism evidence="1">
    <name type="scientific">viral metagenome</name>
    <dbReference type="NCBI Taxonomy" id="1070528"/>
    <lineage>
        <taxon>unclassified sequences</taxon>
        <taxon>metagenomes</taxon>
        <taxon>organismal metagenomes</taxon>
    </lineage>
</organism>
<name>A0A6M3IID3_9ZZZZ</name>
<reference evidence="1" key="1">
    <citation type="submission" date="2020-03" db="EMBL/GenBank/DDBJ databases">
        <title>The deep terrestrial virosphere.</title>
        <authorList>
            <person name="Holmfeldt K."/>
            <person name="Nilsson E."/>
            <person name="Simone D."/>
            <person name="Lopez-Fernandez M."/>
            <person name="Wu X."/>
            <person name="de Brujin I."/>
            <person name="Lundin D."/>
            <person name="Andersson A."/>
            <person name="Bertilsson S."/>
            <person name="Dopson M."/>
        </authorList>
    </citation>
    <scope>NUCLEOTIDE SEQUENCE</scope>
    <source>
        <strain evidence="1">MM415B01710</strain>
    </source>
</reference>
<proteinExistence type="predicted"/>
<dbReference type="AlphaFoldDB" id="A0A6M3IID3"/>
<protein>
    <submittedName>
        <fullName evidence="1">Uncharacterized protein</fullName>
    </submittedName>
</protein>
<evidence type="ECO:0000313" key="1">
    <source>
        <dbReference type="EMBL" id="QJA57125.1"/>
    </source>
</evidence>
<sequence>MDIIEKLSKQAEKLKGPNVYEGIEIAEWQIIADLADSYLGETLSRIQEKVYNWYVRKLVGELRLAARANKDVNAGIYGGILEGIANASIERLSFEAGNQLENWERDNQGNKT</sequence>
<dbReference type="EMBL" id="MT141255">
    <property type="protein sequence ID" value="QJA57125.1"/>
    <property type="molecule type" value="Genomic_DNA"/>
</dbReference>
<gene>
    <name evidence="1" type="ORF">MM415B01710_0009</name>
</gene>